<name>A0A6A6LYU0_HEVBR</name>
<accession>A0A6A6LYU0</accession>
<proteinExistence type="predicted"/>
<dbReference type="EMBL" id="JAAGAX010000008">
    <property type="protein sequence ID" value="KAF2306194.1"/>
    <property type="molecule type" value="Genomic_DNA"/>
</dbReference>
<dbReference type="PANTHER" id="PTHR33355">
    <property type="entry name" value="WALL-ASSOCIATED RECEPTOR KINASE CARBOXY-TERMINAL PROTEIN-RELATED"/>
    <property type="match status" value="1"/>
</dbReference>
<dbReference type="Gene3D" id="1.10.510.10">
    <property type="entry name" value="Transferase(Phosphotransferase) domain 1"/>
    <property type="match status" value="1"/>
</dbReference>
<sequence>MVALLSYSRYAIAVRRCGDCGRTLVPYPLSIAPDCGDQRYKIRCTAGTLWFDSLNGSSYMITSINPLMRLIIIRPASLDSKTCTSSDFRSQGIQLSDNLPFNISGSNTILLLNCTDAMLHLQPPMDCSATSICHDYIKDSAPTCVSAPLCCTFKTGGFQSTRKIKVHGGWCAAYQSFVNLDVKKLAPKKWPESGVEIEWALPQEPVCKIPLDCRDWLYSKCLPDTINLGQKREEEDVNLVVYTKKIMDEDRLIDVVDPFIKDNGSKLELEMMKALGSLAAACLDDKRQNRPSMKEVADEIEYIIGITAGTGSKS</sequence>
<keyword evidence="2" id="KW-1185">Reference proteome</keyword>
<dbReference type="PANTHER" id="PTHR33355:SF15">
    <property type="entry name" value="WALL-ASSOCIATED RECEPTOR KINASE GALACTURONAN-BINDING DOMAIN-CONTAINING PROTEIN"/>
    <property type="match status" value="1"/>
</dbReference>
<evidence type="ECO:0000313" key="1">
    <source>
        <dbReference type="EMBL" id="KAF2306194.1"/>
    </source>
</evidence>
<reference evidence="1 2" key="1">
    <citation type="journal article" date="2020" name="Mol. Plant">
        <title>The Chromosome-Based Rubber Tree Genome Provides New Insights into Spurge Genome Evolution and Rubber Biosynthesis.</title>
        <authorList>
            <person name="Liu J."/>
            <person name="Shi C."/>
            <person name="Shi C.C."/>
            <person name="Li W."/>
            <person name="Zhang Q.J."/>
            <person name="Zhang Y."/>
            <person name="Li K."/>
            <person name="Lu H.F."/>
            <person name="Shi C."/>
            <person name="Zhu S.T."/>
            <person name="Xiao Z.Y."/>
            <person name="Nan H."/>
            <person name="Yue Y."/>
            <person name="Zhu X.G."/>
            <person name="Wu Y."/>
            <person name="Hong X.N."/>
            <person name="Fan G.Y."/>
            <person name="Tong Y."/>
            <person name="Zhang D."/>
            <person name="Mao C.L."/>
            <person name="Liu Y.L."/>
            <person name="Hao S.J."/>
            <person name="Liu W.Q."/>
            <person name="Lv M.Q."/>
            <person name="Zhang H.B."/>
            <person name="Liu Y."/>
            <person name="Hu-Tang G.R."/>
            <person name="Wang J.P."/>
            <person name="Wang J.H."/>
            <person name="Sun Y.H."/>
            <person name="Ni S.B."/>
            <person name="Chen W.B."/>
            <person name="Zhang X.C."/>
            <person name="Jiao Y.N."/>
            <person name="Eichler E.E."/>
            <person name="Li G.H."/>
            <person name="Liu X."/>
            <person name="Gao L.Z."/>
        </authorList>
    </citation>
    <scope>NUCLEOTIDE SEQUENCE [LARGE SCALE GENOMIC DNA]</scope>
    <source>
        <strain evidence="2">cv. GT1</strain>
        <tissue evidence="1">Leaf</tissue>
    </source>
</reference>
<dbReference type="AlphaFoldDB" id="A0A6A6LYU0"/>
<organism evidence="1 2">
    <name type="scientific">Hevea brasiliensis</name>
    <name type="common">Para rubber tree</name>
    <name type="synonym">Siphonia brasiliensis</name>
    <dbReference type="NCBI Taxonomy" id="3981"/>
    <lineage>
        <taxon>Eukaryota</taxon>
        <taxon>Viridiplantae</taxon>
        <taxon>Streptophyta</taxon>
        <taxon>Embryophyta</taxon>
        <taxon>Tracheophyta</taxon>
        <taxon>Spermatophyta</taxon>
        <taxon>Magnoliopsida</taxon>
        <taxon>eudicotyledons</taxon>
        <taxon>Gunneridae</taxon>
        <taxon>Pentapetalae</taxon>
        <taxon>rosids</taxon>
        <taxon>fabids</taxon>
        <taxon>Malpighiales</taxon>
        <taxon>Euphorbiaceae</taxon>
        <taxon>Crotonoideae</taxon>
        <taxon>Micrandreae</taxon>
        <taxon>Hevea</taxon>
    </lineage>
</organism>
<evidence type="ECO:0000313" key="2">
    <source>
        <dbReference type="Proteomes" id="UP000467840"/>
    </source>
</evidence>
<comment type="caution">
    <text evidence="1">The sequence shown here is derived from an EMBL/GenBank/DDBJ whole genome shotgun (WGS) entry which is preliminary data.</text>
</comment>
<gene>
    <name evidence="1" type="ORF">GH714_015191</name>
</gene>
<protein>
    <recommendedName>
        <fullName evidence="3">Wall-associated receptor kinase galacturonan-binding domain-containing protein</fullName>
    </recommendedName>
</protein>
<evidence type="ECO:0008006" key="3">
    <source>
        <dbReference type="Google" id="ProtNLM"/>
    </source>
</evidence>
<dbReference type="Proteomes" id="UP000467840">
    <property type="component" value="Chromosome 9"/>
</dbReference>